<reference evidence="3 4" key="1">
    <citation type="submission" date="2022-04" db="EMBL/GenBank/DDBJ databases">
        <title>Paracoccus sp. YLB-12 draft genome sequence.</title>
        <authorList>
            <person name="Yu L."/>
        </authorList>
    </citation>
    <scope>NUCLEOTIDE SEQUENCE [LARGE SCALE GENOMIC DNA]</scope>
    <source>
        <strain evidence="3 4">YLB-12</strain>
    </source>
</reference>
<name>A0ABT2K612_9RHOB</name>
<comment type="caution">
    <text evidence="3">The sequence shown here is derived from an EMBL/GenBank/DDBJ whole genome shotgun (WGS) entry which is preliminary data.</text>
</comment>
<dbReference type="EMBL" id="JANAVZ010000002">
    <property type="protein sequence ID" value="MCT4331942.1"/>
    <property type="molecule type" value="Genomic_DNA"/>
</dbReference>
<dbReference type="Proteomes" id="UP001320702">
    <property type="component" value="Unassembled WGS sequence"/>
</dbReference>
<evidence type="ECO:0000256" key="1">
    <source>
        <dbReference type="ARBA" id="ARBA00022676"/>
    </source>
</evidence>
<keyword evidence="1" id="KW-0328">Glycosyltransferase</keyword>
<dbReference type="PANTHER" id="PTHR34136">
    <property type="match status" value="1"/>
</dbReference>
<sequence>MNFCYGDHTIRVNMPDQTALMAEVTRRFRENEGFALATVNLDHLVKLRLEPSFRHAYAAQDLVVADGNPIVWLSRLAGRPVSLVPGSDLVLPLSRLAAAEDVPIALLGTTEAALEAAAQHIGREIPGARIVARIAPPMGFDPDSQVADDILQRVADSGARLCFVALGAPKQERLAARGRQAQPRIGFASVGAGLDFLAGNQQRAPTWVRRIAMEWVWRMLSAPRRLVPRYAKCAAILPVEAVRAIRQRPQS</sequence>
<dbReference type="Pfam" id="PF03808">
    <property type="entry name" value="Glyco_tran_WecG"/>
    <property type="match status" value="1"/>
</dbReference>
<keyword evidence="2" id="KW-0808">Transferase</keyword>
<dbReference type="PANTHER" id="PTHR34136:SF1">
    <property type="entry name" value="UDP-N-ACETYL-D-MANNOSAMINURONIC ACID TRANSFERASE"/>
    <property type="match status" value="1"/>
</dbReference>
<accession>A0ABT2K612</accession>
<proteinExistence type="predicted"/>
<protein>
    <submittedName>
        <fullName evidence="3">WecB/TagA/CpsF family glycosyltransferase</fullName>
    </submittedName>
</protein>
<evidence type="ECO:0000256" key="2">
    <source>
        <dbReference type="ARBA" id="ARBA00022679"/>
    </source>
</evidence>
<dbReference type="CDD" id="cd06533">
    <property type="entry name" value="Glyco_transf_WecG_TagA"/>
    <property type="match status" value="1"/>
</dbReference>
<gene>
    <name evidence="3" type="ORF">MU516_03545</name>
</gene>
<dbReference type="NCBIfam" id="TIGR00696">
    <property type="entry name" value="wecG_tagA_cpsF"/>
    <property type="match status" value="1"/>
</dbReference>
<evidence type="ECO:0000313" key="3">
    <source>
        <dbReference type="EMBL" id="MCT4331942.1"/>
    </source>
</evidence>
<evidence type="ECO:0000313" key="4">
    <source>
        <dbReference type="Proteomes" id="UP001320702"/>
    </source>
</evidence>
<organism evidence="3 4">
    <name type="scientific">Paracoccus maritimus</name>
    <dbReference type="NCBI Taxonomy" id="2933292"/>
    <lineage>
        <taxon>Bacteria</taxon>
        <taxon>Pseudomonadati</taxon>
        <taxon>Pseudomonadota</taxon>
        <taxon>Alphaproteobacteria</taxon>
        <taxon>Rhodobacterales</taxon>
        <taxon>Paracoccaceae</taxon>
        <taxon>Paracoccus</taxon>
    </lineage>
</organism>
<keyword evidence="4" id="KW-1185">Reference proteome</keyword>
<dbReference type="InterPro" id="IPR004629">
    <property type="entry name" value="WecG_TagA_CpsF"/>
</dbReference>
<dbReference type="RefSeq" id="WP_260275821.1">
    <property type="nucleotide sequence ID" value="NZ_JANAVZ010000002.1"/>
</dbReference>